<evidence type="ECO:0000256" key="14">
    <source>
        <dbReference type="ARBA" id="ARBA00048694"/>
    </source>
</evidence>
<keyword evidence="9" id="KW-0460">Magnesium</keyword>
<dbReference type="Gene3D" id="1.20.1110.10">
    <property type="entry name" value="Calcium-transporting ATPase, transmembrane domain"/>
    <property type="match status" value="3"/>
</dbReference>
<feature type="transmembrane region" description="Helical" evidence="15">
    <location>
        <begin position="315"/>
        <end position="340"/>
    </location>
</feature>
<evidence type="ECO:0000256" key="6">
    <source>
        <dbReference type="ARBA" id="ARBA00022741"/>
    </source>
</evidence>
<dbReference type="PANTHER" id="PTHR24093:SF369">
    <property type="entry name" value="CALCIUM-TRANSPORTING ATPASE"/>
    <property type="match status" value="1"/>
</dbReference>
<comment type="caution">
    <text evidence="15">Lacks conserved residue(s) required for the propagation of feature annotation.</text>
</comment>
<dbReference type="AlphaFoldDB" id="A0A8J6BAR4"/>
<dbReference type="SUPFAM" id="SSF56784">
    <property type="entry name" value="HAD-like"/>
    <property type="match status" value="1"/>
</dbReference>
<feature type="domain" description="Cation-transporting P-type ATPase N-terminal" evidence="16">
    <location>
        <begin position="29"/>
        <end position="104"/>
    </location>
</feature>
<comment type="similarity">
    <text evidence="15">Belongs to the cation transport ATPase (P-type) (TC 3.A.3) family.</text>
</comment>
<dbReference type="InterPro" id="IPR001757">
    <property type="entry name" value="P_typ_ATPase"/>
</dbReference>
<dbReference type="InterPro" id="IPR059000">
    <property type="entry name" value="ATPase_P-type_domA"/>
</dbReference>
<feature type="transmembrane region" description="Helical" evidence="15">
    <location>
        <begin position="871"/>
        <end position="894"/>
    </location>
</feature>
<dbReference type="EMBL" id="JAHDYR010000006">
    <property type="protein sequence ID" value="KAG9396332.1"/>
    <property type="molecule type" value="Genomic_DNA"/>
</dbReference>
<comment type="subcellular location">
    <subcellularLocation>
        <location evidence="1">Endomembrane system</location>
        <topology evidence="1">Multi-pass membrane protein</topology>
    </subcellularLocation>
    <subcellularLocation>
        <location evidence="15">Membrane</location>
        <topology evidence="15">Multi-pass membrane protein</topology>
    </subcellularLocation>
</comment>
<comment type="caution">
    <text evidence="17">The sequence shown here is derived from an EMBL/GenBank/DDBJ whole genome shotgun (WGS) entry which is preliminary data.</text>
</comment>
<dbReference type="SMART" id="SM00831">
    <property type="entry name" value="Cation_ATPase_N"/>
    <property type="match status" value="1"/>
</dbReference>
<evidence type="ECO:0000256" key="1">
    <source>
        <dbReference type="ARBA" id="ARBA00004127"/>
    </source>
</evidence>
<evidence type="ECO:0000256" key="5">
    <source>
        <dbReference type="ARBA" id="ARBA00022723"/>
    </source>
</evidence>
<dbReference type="GO" id="GO:0005886">
    <property type="term" value="C:plasma membrane"/>
    <property type="evidence" value="ECO:0007669"/>
    <property type="project" value="TreeGrafter"/>
</dbReference>
<dbReference type="SFLD" id="SFLDF00027">
    <property type="entry name" value="p-type_atpase"/>
    <property type="match status" value="1"/>
</dbReference>
<name>A0A8J6BAR4_9EUKA</name>
<keyword evidence="6 15" id="KW-0547">Nucleotide-binding</keyword>
<evidence type="ECO:0000256" key="10">
    <source>
        <dbReference type="ARBA" id="ARBA00022967"/>
    </source>
</evidence>
<evidence type="ECO:0000256" key="12">
    <source>
        <dbReference type="ARBA" id="ARBA00023065"/>
    </source>
</evidence>
<dbReference type="NCBIfam" id="TIGR01517">
    <property type="entry name" value="ATPase-IIB_Ca"/>
    <property type="match status" value="1"/>
</dbReference>
<dbReference type="SFLD" id="SFLDS00003">
    <property type="entry name" value="Haloacid_Dehalogenase"/>
    <property type="match status" value="1"/>
</dbReference>
<evidence type="ECO:0000256" key="2">
    <source>
        <dbReference type="ARBA" id="ARBA00022448"/>
    </source>
</evidence>
<evidence type="ECO:0000259" key="16">
    <source>
        <dbReference type="SMART" id="SM00831"/>
    </source>
</evidence>
<dbReference type="InterPro" id="IPR006068">
    <property type="entry name" value="ATPase_P-typ_cation-transptr_C"/>
</dbReference>
<dbReference type="OrthoDB" id="3352408at2759"/>
<dbReference type="InterPro" id="IPR023214">
    <property type="entry name" value="HAD_sf"/>
</dbReference>
<comment type="catalytic activity">
    <reaction evidence="14 15">
        <text>Ca(2+)(in) + ATP + H2O = Ca(2+)(out) + ADP + phosphate + H(+)</text>
        <dbReference type="Rhea" id="RHEA:18105"/>
        <dbReference type="ChEBI" id="CHEBI:15377"/>
        <dbReference type="ChEBI" id="CHEBI:15378"/>
        <dbReference type="ChEBI" id="CHEBI:29108"/>
        <dbReference type="ChEBI" id="CHEBI:30616"/>
        <dbReference type="ChEBI" id="CHEBI:43474"/>
        <dbReference type="ChEBI" id="CHEBI:456216"/>
        <dbReference type="EC" id="7.2.2.10"/>
    </reaction>
</comment>
<dbReference type="SFLD" id="SFLDG00002">
    <property type="entry name" value="C1.7:_P-type_atpase_like"/>
    <property type="match status" value="1"/>
</dbReference>
<keyword evidence="2 15" id="KW-0813">Transport</keyword>
<dbReference type="Proteomes" id="UP000717585">
    <property type="component" value="Unassembled WGS sequence"/>
</dbReference>
<dbReference type="PANTHER" id="PTHR24093">
    <property type="entry name" value="CATION TRANSPORTING ATPASE"/>
    <property type="match status" value="1"/>
</dbReference>
<dbReference type="SUPFAM" id="SSF81653">
    <property type="entry name" value="Calcium ATPase, transduction domain A"/>
    <property type="match status" value="1"/>
</dbReference>
<dbReference type="InterPro" id="IPR006408">
    <property type="entry name" value="P-type_ATPase_IIB"/>
</dbReference>
<dbReference type="Gene3D" id="3.40.50.1000">
    <property type="entry name" value="HAD superfamily/HAD-like"/>
    <property type="match status" value="1"/>
</dbReference>
<keyword evidence="13 15" id="KW-0472">Membrane</keyword>
<dbReference type="Gene3D" id="3.40.1110.10">
    <property type="entry name" value="Calcium-transporting ATPase, cytoplasmic domain N"/>
    <property type="match status" value="1"/>
</dbReference>
<feature type="transmembrane region" description="Helical" evidence="15">
    <location>
        <begin position="906"/>
        <end position="924"/>
    </location>
</feature>
<dbReference type="SUPFAM" id="SSF81665">
    <property type="entry name" value="Calcium ATPase, transmembrane domain M"/>
    <property type="match status" value="1"/>
</dbReference>
<proteinExistence type="inferred from homology"/>
<reference evidence="17" key="1">
    <citation type="submission" date="2021-05" db="EMBL/GenBank/DDBJ databases">
        <title>A free-living protist that lacks canonical eukaryotic 1 DNA replication and segregation systems.</title>
        <authorList>
            <person name="Salas-Leiva D.E."/>
            <person name="Tromer E.C."/>
            <person name="Curtis B.A."/>
            <person name="Jerlstrom-Hultqvist J."/>
            <person name="Kolisko M."/>
            <person name="Yi Z."/>
            <person name="Salas-Leiva J.S."/>
            <person name="Gallot-Lavallee L."/>
            <person name="Kops G.J.P.L."/>
            <person name="Archibald J.M."/>
            <person name="Simpson A.G.B."/>
            <person name="Roger A.J."/>
        </authorList>
    </citation>
    <scope>NUCLEOTIDE SEQUENCE</scope>
    <source>
        <strain evidence="17">BICM</strain>
    </source>
</reference>
<protein>
    <recommendedName>
        <fullName evidence="15">Calcium-transporting ATPase</fullName>
        <ecNumber evidence="15">7.2.2.10</ecNumber>
    </recommendedName>
</protein>
<dbReference type="Pfam" id="PF13246">
    <property type="entry name" value="Cation_ATPase"/>
    <property type="match status" value="1"/>
</dbReference>
<dbReference type="GO" id="GO:0016887">
    <property type="term" value="F:ATP hydrolysis activity"/>
    <property type="evidence" value="ECO:0007669"/>
    <property type="project" value="InterPro"/>
</dbReference>
<evidence type="ECO:0000313" key="17">
    <source>
        <dbReference type="EMBL" id="KAG9396332.1"/>
    </source>
</evidence>
<dbReference type="InterPro" id="IPR036412">
    <property type="entry name" value="HAD-like_sf"/>
</dbReference>
<sequence>MLTNGPSRFHVDASTLDKLTNRREEDLVALGGVDGLLEKLCTSREGLSQLDIDSGCADRHEAFGCNEYPHPASKSFVRLWLECLEDPILLILILSAVVSFGLSFIPKDSSDEDGKWDWIEGAAILAAIVIVCTVTAFNDWSKERQFRALEAAKDRRQVKVVRAGSKHAIDTADVVVGDILVVSAGDVLPADALILQCYNLETNEAALTGEACGVGKGTHDPILRSGSTIVSGSGTAVVIAVGTNTEWGRLMTSLSGESGLTPLQEKLDDMAKLVGYIGMGSATLTLVILGIRWLIRIFSQGTIHWSDWSDWIDFIILAVTIVVVAVPEGLPLAVTISLAYSMKRMMKDNLLVRHLSACETMGGATNICSDKTGTLTTGRMTVATVLHPETLSAAARRNILVAATANTSCFKDTATRFLVGSGTETAIATWALHENRLAVSDLDYVKSQIKIHVPPYFNSNRKFTHAVSTPVPCEILDGDTATRLTVIGAPEHILQSCTRILDSDGSVIELRDDHRSRLKHTIDQANLQGMRTIALAYRESTPSEIQPTPSDLILTAIVSLEDPLRPEIRESVARCHAAGITVRMVTGDHISTACSIAKSAGIMTDEDIAVEGSDLRGMSRDEFQRIVGRLRVVARSSPTDKHWLVQELQAMGEVVAVTGDGANDAPALKEADVGLAMGISGTEVAKEASDIILLDDNFHSVEMAILWGRAVYDNIRKFLQFQLTVNVVALVIAACGALFLGESPLNAVQLLWVNLIMDTLAALALATEGPHEGLLEEKPHGRGSGLISNRMWRDILGHALLQLVVLSTLSAVIPEPEPPLVSGIAESVSAVDQYYKSTIIFNAFVFLQWFNQINCRRVNTNRCNILEGVGASTMFMAVQVIIVITQVLLVQVFYLPVRVAPLGLRDWAVCIAIGSVSIPYGFILRRLPEPADLSISGLGVYMSRVLYEVVTLTLTRRNKGKISPNKII</sequence>
<dbReference type="Pfam" id="PF00689">
    <property type="entry name" value="Cation_ATPase_C"/>
    <property type="match status" value="1"/>
</dbReference>
<organism evidence="17 18">
    <name type="scientific">Carpediemonas membranifera</name>
    <dbReference type="NCBI Taxonomy" id="201153"/>
    <lineage>
        <taxon>Eukaryota</taxon>
        <taxon>Metamonada</taxon>
        <taxon>Carpediemonas-like organisms</taxon>
        <taxon>Carpediemonas</taxon>
    </lineage>
</organism>
<evidence type="ECO:0000256" key="15">
    <source>
        <dbReference type="RuleBase" id="RU361146"/>
    </source>
</evidence>
<feature type="transmembrane region" description="Helical" evidence="15">
    <location>
        <begin position="88"/>
        <end position="106"/>
    </location>
</feature>
<dbReference type="PRINTS" id="PR00119">
    <property type="entry name" value="CATATPASE"/>
</dbReference>
<evidence type="ECO:0000256" key="9">
    <source>
        <dbReference type="ARBA" id="ARBA00022842"/>
    </source>
</evidence>
<gene>
    <name evidence="17" type="ORF">J8273_2063</name>
</gene>
<dbReference type="SUPFAM" id="SSF81660">
    <property type="entry name" value="Metal cation-transporting ATPase, ATP-binding domain N"/>
    <property type="match status" value="1"/>
</dbReference>
<dbReference type="GO" id="GO:0012505">
    <property type="term" value="C:endomembrane system"/>
    <property type="evidence" value="ECO:0007669"/>
    <property type="project" value="UniProtKB-SubCell"/>
</dbReference>
<dbReference type="EC" id="7.2.2.10" evidence="15"/>
<feature type="transmembrane region" description="Helical" evidence="15">
    <location>
        <begin position="723"/>
        <end position="741"/>
    </location>
</feature>
<dbReference type="GO" id="GO:0046872">
    <property type="term" value="F:metal ion binding"/>
    <property type="evidence" value="ECO:0007669"/>
    <property type="project" value="UniProtKB-KW"/>
</dbReference>
<feature type="transmembrane region" description="Helical" evidence="15">
    <location>
        <begin position="118"/>
        <end position="137"/>
    </location>
</feature>
<dbReference type="GO" id="GO:0005524">
    <property type="term" value="F:ATP binding"/>
    <property type="evidence" value="ECO:0007669"/>
    <property type="project" value="UniProtKB-KW"/>
</dbReference>
<keyword evidence="11 15" id="KW-1133">Transmembrane helix</keyword>
<keyword evidence="5" id="KW-0479">Metal-binding</keyword>
<comment type="function">
    <text evidence="15">Catalyzes the hydrolysis of ATP coupled with the transport of calcium.</text>
</comment>
<dbReference type="Pfam" id="PF08282">
    <property type="entry name" value="Hydrolase_3"/>
    <property type="match status" value="1"/>
</dbReference>
<keyword evidence="7 15" id="KW-0106">Calcium</keyword>
<dbReference type="FunFam" id="3.40.50.1000:FF:000193">
    <property type="entry name" value="Plasma membrane calcium-transporting ATPase 2"/>
    <property type="match status" value="1"/>
</dbReference>
<keyword evidence="8 15" id="KW-0067">ATP-binding</keyword>
<dbReference type="NCBIfam" id="TIGR01494">
    <property type="entry name" value="ATPase_P-type"/>
    <property type="match status" value="2"/>
</dbReference>
<dbReference type="FunFam" id="1.20.1110.10:FF:000039">
    <property type="entry name" value="Calcium-transporting ATPase"/>
    <property type="match status" value="1"/>
</dbReference>
<dbReference type="InterPro" id="IPR004014">
    <property type="entry name" value="ATPase_P-typ_cation-transptr_N"/>
</dbReference>
<evidence type="ECO:0000256" key="4">
    <source>
        <dbReference type="ARBA" id="ARBA00022692"/>
    </source>
</evidence>
<feature type="transmembrane region" description="Helical" evidence="15">
    <location>
        <begin position="273"/>
        <end position="295"/>
    </location>
</feature>
<dbReference type="GO" id="GO:0005388">
    <property type="term" value="F:P-type calcium transporter activity"/>
    <property type="evidence" value="ECO:0007669"/>
    <property type="project" value="UniProtKB-EC"/>
</dbReference>
<feature type="transmembrane region" description="Helical" evidence="15">
    <location>
        <begin position="833"/>
        <end position="850"/>
    </location>
</feature>
<evidence type="ECO:0000256" key="13">
    <source>
        <dbReference type="ARBA" id="ARBA00023136"/>
    </source>
</evidence>
<dbReference type="InterPro" id="IPR008250">
    <property type="entry name" value="ATPase_P-typ_transduc_dom_A_sf"/>
</dbReference>
<evidence type="ECO:0000256" key="11">
    <source>
        <dbReference type="ARBA" id="ARBA00022989"/>
    </source>
</evidence>
<keyword evidence="4 15" id="KW-0812">Transmembrane</keyword>
<evidence type="ECO:0000256" key="7">
    <source>
        <dbReference type="ARBA" id="ARBA00022837"/>
    </source>
</evidence>
<dbReference type="Pfam" id="PF00690">
    <property type="entry name" value="Cation_ATPase_N"/>
    <property type="match status" value="1"/>
</dbReference>
<dbReference type="PRINTS" id="PR00120">
    <property type="entry name" value="HATPASE"/>
</dbReference>
<dbReference type="InterPro" id="IPR018303">
    <property type="entry name" value="ATPase_P-typ_P_site"/>
</dbReference>
<dbReference type="Pfam" id="PF00122">
    <property type="entry name" value="E1-E2_ATPase"/>
    <property type="match status" value="1"/>
</dbReference>
<accession>A0A8J6BAR4</accession>
<keyword evidence="18" id="KW-1185">Reference proteome</keyword>
<keyword evidence="10" id="KW-1278">Translocase</keyword>
<evidence type="ECO:0000256" key="8">
    <source>
        <dbReference type="ARBA" id="ARBA00022840"/>
    </source>
</evidence>
<dbReference type="InterPro" id="IPR044492">
    <property type="entry name" value="P_typ_ATPase_HD_dom"/>
</dbReference>
<evidence type="ECO:0000256" key="3">
    <source>
        <dbReference type="ARBA" id="ARBA00022568"/>
    </source>
</evidence>
<dbReference type="PROSITE" id="PS00154">
    <property type="entry name" value="ATPASE_E1_E2"/>
    <property type="match status" value="1"/>
</dbReference>
<evidence type="ECO:0000313" key="18">
    <source>
        <dbReference type="Proteomes" id="UP000717585"/>
    </source>
</evidence>
<dbReference type="InterPro" id="IPR023299">
    <property type="entry name" value="ATPase_P-typ_cyto_dom_N"/>
</dbReference>
<keyword evidence="3 15" id="KW-0109">Calcium transport</keyword>
<dbReference type="InterPro" id="IPR023298">
    <property type="entry name" value="ATPase_P-typ_TM_dom_sf"/>
</dbReference>
<keyword evidence="12 15" id="KW-0406">Ion transport</keyword>